<evidence type="ECO:0000259" key="5">
    <source>
        <dbReference type="Pfam" id="PF00389"/>
    </source>
</evidence>
<dbReference type="Gene3D" id="3.40.50.720">
    <property type="entry name" value="NAD(P)-binding Rossmann-like Domain"/>
    <property type="match status" value="2"/>
</dbReference>
<dbReference type="AlphaFoldDB" id="A0A4R3I5P7"/>
<gene>
    <name evidence="7" type="ORF">BCF53_10731</name>
</gene>
<evidence type="ECO:0000256" key="2">
    <source>
        <dbReference type="ARBA" id="ARBA00023002"/>
    </source>
</evidence>
<protein>
    <submittedName>
        <fullName evidence="7">Glycerate dehydrogenase</fullName>
    </submittedName>
</protein>
<comment type="similarity">
    <text evidence="1 4">Belongs to the D-isomer specific 2-hydroxyacid dehydrogenase family.</text>
</comment>
<dbReference type="GO" id="GO:0051287">
    <property type="term" value="F:NAD binding"/>
    <property type="evidence" value="ECO:0007669"/>
    <property type="project" value="InterPro"/>
</dbReference>
<keyword evidence="8" id="KW-1185">Reference proteome</keyword>
<evidence type="ECO:0000256" key="4">
    <source>
        <dbReference type="RuleBase" id="RU003719"/>
    </source>
</evidence>
<evidence type="ECO:0000259" key="6">
    <source>
        <dbReference type="Pfam" id="PF02826"/>
    </source>
</evidence>
<evidence type="ECO:0000256" key="3">
    <source>
        <dbReference type="ARBA" id="ARBA00023027"/>
    </source>
</evidence>
<accession>A0A4R3I5P7</accession>
<dbReference type="PANTHER" id="PTHR43761">
    <property type="entry name" value="D-ISOMER SPECIFIC 2-HYDROXYACID DEHYDROGENASE FAMILY PROTEIN (AFU_ORTHOLOGUE AFUA_1G13630)"/>
    <property type="match status" value="1"/>
</dbReference>
<dbReference type="InterPro" id="IPR050418">
    <property type="entry name" value="D-iso_2-hydroxyacid_DH_PdxB"/>
</dbReference>
<dbReference type="CDD" id="cd12162">
    <property type="entry name" value="2-Hacid_dh_4"/>
    <property type="match status" value="1"/>
</dbReference>
<dbReference type="InterPro" id="IPR006139">
    <property type="entry name" value="D-isomer_2_OHA_DH_cat_dom"/>
</dbReference>
<dbReference type="EMBL" id="SLZR01000007">
    <property type="protein sequence ID" value="TCS41018.1"/>
    <property type="molecule type" value="Genomic_DNA"/>
</dbReference>
<evidence type="ECO:0000313" key="7">
    <source>
        <dbReference type="EMBL" id="TCS41018.1"/>
    </source>
</evidence>
<dbReference type="InterPro" id="IPR036291">
    <property type="entry name" value="NAD(P)-bd_dom_sf"/>
</dbReference>
<evidence type="ECO:0000313" key="8">
    <source>
        <dbReference type="Proteomes" id="UP000295793"/>
    </source>
</evidence>
<dbReference type="SUPFAM" id="SSF51735">
    <property type="entry name" value="NAD(P)-binding Rossmann-fold domains"/>
    <property type="match status" value="1"/>
</dbReference>
<keyword evidence="2 4" id="KW-0560">Oxidoreductase</keyword>
<dbReference type="Pfam" id="PF00389">
    <property type="entry name" value="2-Hacid_dh"/>
    <property type="match status" value="1"/>
</dbReference>
<feature type="domain" description="D-isomer specific 2-hydroxyacid dehydrogenase NAD-binding" evidence="6">
    <location>
        <begin position="111"/>
        <end position="287"/>
    </location>
</feature>
<dbReference type="PANTHER" id="PTHR43761:SF1">
    <property type="entry name" value="D-ISOMER SPECIFIC 2-HYDROXYACID DEHYDROGENASE CATALYTIC DOMAIN-CONTAINING PROTEIN-RELATED"/>
    <property type="match status" value="1"/>
</dbReference>
<dbReference type="GO" id="GO:0016616">
    <property type="term" value="F:oxidoreductase activity, acting on the CH-OH group of donors, NAD or NADP as acceptor"/>
    <property type="evidence" value="ECO:0007669"/>
    <property type="project" value="InterPro"/>
</dbReference>
<dbReference type="Proteomes" id="UP000295793">
    <property type="component" value="Unassembled WGS sequence"/>
</dbReference>
<dbReference type="Pfam" id="PF02826">
    <property type="entry name" value="2-Hacid_dh_C"/>
    <property type="match status" value="1"/>
</dbReference>
<dbReference type="RefSeq" id="WP_132701468.1">
    <property type="nucleotide sequence ID" value="NZ_SLZR01000007.1"/>
</dbReference>
<organism evidence="7 8">
    <name type="scientific">Reinekea marinisedimentorum</name>
    <dbReference type="NCBI Taxonomy" id="230495"/>
    <lineage>
        <taxon>Bacteria</taxon>
        <taxon>Pseudomonadati</taxon>
        <taxon>Pseudomonadota</taxon>
        <taxon>Gammaproteobacteria</taxon>
        <taxon>Oceanospirillales</taxon>
        <taxon>Saccharospirillaceae</taxon>
        <taxon>Reinekea</taxon>
    </lineage>
</organism>
<name>A0A4R3I5P7_9GAMM</name>
<dbReference type="InterPro" id="IPR006140">
    <property type="entry name" value="D-isomer_DH_NAD-bd"/>
</dbReference>
<comment type="caution">
    <text evidence="7">The sequence shown here is derived from an EMBL/GenBank/DDBJ whole genome shotgun (WGS) entry which is preliminary data.</text>
</comment>
<evidence type="ECO:0000256" key="1">
    <source>
        <dbReference type="ARBA" id="ARBA00005854"/>
    </source>
</evidence>
<reference evidence="7 8" key="1">
    <citation type="submission" date="2019-03" db="EMBL/GenBank/DDBJ databases">
        <title>Genomic Encyclopedia of Archaeal and Bacterial Type Strains, Phase II (KMG-II): from individual species to whole genera.</title>
        <authorList>
            <person name="Goeker M."/>
        </authorList>
    </citation>
    <scope>NUCLEOTIDE SEQUENCE [LARGE SCALE GENOMIC DNA]</scope>
    <source>
        <strain evidence="7 8">DSM 15388</strain>
    </source>
</reference>
<proteinExistence type="inferred from homology"/>
<feature type="domain" description="D-isomer specific 2-hydroxyacid dehydrogenase catalytic" evidence="5">
    <location>
        <begin position="20"/>
        <end position="315"/>
    </location>
</feature>
<keyword evidence="3" id="KW-0520">NAD</keyword>
<dbReference type="SUPFAM" id="SSF52283">
    <property type="entry name" value="Formate/glycerate dehydrogenase catalytic domain-like"/>
    <property type="match status" value="1"/>
</dbReference>
<dbReference type="OrthoDB" id="9805416at2"/>
<sequence>MTKQKAVFFEKDSLHPSDLDFSYIEQVADWQFYNSVSADDVIECIKDASVVSANKLQMTREVIESSPKLKQIVVAATGVNNVDLDACREHGIAVYNCQSYGNDSVVQHAFAMMFALANKLAANNVAAHESWQSSKQFCVLSHLPMELAGKTFGIVGYGALGQKAEQIAQALGMNVLVAARKGQPAAGNRVAFEQVLEQADVISLHCPLNAETENLFTLSELSRMKPTALLISTARGGIINEADLVSALEQGLIAGAGLDVLTEEPPKNGNVLLDYAGHNLIVTPHIAWASQEARQTLLNQVADNVTAFAEGRDLRRIC</sequence>